<evidence type="ECO:0008006" key="3">
    <source>
        <dbReference type="Google" id="ProtNLM"/>
    </source>
</evidence>
<dbReference type="SUPFAM" id="SSF53756">
    <property type="entry name" value="UDP-Glycosyltransferase/glycogen phosphorylase"/>
    <property type="match status" value="1"/>
</dbReference>
<name>A0A0F9B167_9ZZZZ</name>
<keyword evidence="1" id="KW-0812">Transmembrane</keyword>
<sequence length="211" mass="24337">IGPIIHLLPRFDKFNPTKYLVPARLLSWTLVAHAAALMVCFKALLLLLIALLIFSYKEIAKIDQILIVGQFNKEDRKQIQYIISHSNYSIKVMDDISNYDELIKSLQQSKYYLNLTTNIQIPLLMLLAMSAGCIPIRLQNTFIDDILNDTNSKVVNTTEELVNVLSNKKLKDDIKPKLLNKIIVESFPLDDFISSWNNIFDSYYTSFYIRT</sequence>
<keyword evidence="1" id="KW-1133">Transmembrane helix</keyword>
<evidence type="ECO:0000256" key="1">
    <source>
        <dbReference type="SAM" id="Phobius"/>
    </source>
</evidence>
<feature type="non-terminal residue" evidence="2">
    <location>
        <position position="1"/>
    </location>
</feature>
<proteinExistence type="predicted"/>
<gene>
    <name evidence="2" type="ORF">LCGC14_2506150</name>
</gene>
<organism evidence="2">
    <name type="scientific">marine sediment metagenome</name>
    <dbReference type="NCBI Taxonomy" id="412755"/>
    <lineage>
        <taxon>unclassified sequences</taxon>
        <taxon>metagenomes</taxon>
        <taxon>ecological metagenomes</taxon>
    </lineage>
</organism>
<evidence type="ECO:0000313" key="2">
    <source>
        <dbReference type="EMBL" id="KKL15380.1"/>
    </source>
</evidence>
<dbReference type="Gene3D" id="3.40.50.2000">
    <property type="entry name" value="Glycogen Phosphorylase B"/>
    <property type="match status" value="1"/>
</dbReference>
<feature type="transmembrane region" description="Helical" evidence="1">
    <location>
        <begin position="30"/>
        <end position="54"/>
    </location>
</feature>
<protein>
    <recommendedName>
        <fullName evidence="3">Glycosyl transferase family 1 domain-containing protein</fullName>
    </recommendedName>
</protein>
<accession>A0A0F9B167</accession>
<keyword evidence="1" id="KW-0472">Membrane</keyword>
<dbReference type="EMBL" id="LAZR01040082">
    <property type="protein sequence ID" value="KKL15380.1"/>
    <property type="molecule type" value="Genomic_DNA"/>
</dbReference>
<comment type="caution">
    <text evidence="2">The sequence shown here is derived from an EMBL/GenBank/DDBJ whole genome shotgun (WGS) entry which is preliminary data.</text>
</comment>
<dbReference type="AlphaFoldDB" id="A0A0F9B167"/>
<reference evidence="2" key="1">
    <citation type="journal article" date="2015" name="Nature">
        <title>Complex archaea that bridge the gap between prokaryotes and eukaryotes.</title>
        <authorList>
            <person name="Spang A."/>
            <person name="Saw J.H."/>
            <person name="Jorgensen S.L."/>
            <person name="Zaremba-Niedzwiedzka K."/>
            <person name="Martijn J."/>
            <person name="Lind A.E."/>
            <person name="van Eijk R."/>
            <person name="Schleper C."/>
            <person name="Guy L."/>
            <person name="Ettema T.J."/>
        </authorList>
    </citation>
    <scope>NUCLEOTIDE SEQUENCE</scope>
</reference>